<organism evidence="1 2">
    <name type="scientific">Phlebia brevispora</name>
    <dbReference type="NCBI Taxonomy" id="194682"/>
    <lineage>
        <taxon>Eukaryota</taxon>
        <taxon>Fungi</taxon>
        <taxon>Dikarya</taxon>
        <taxon>Basidiomycota</taxon>
        <taxon>Agaricomycotina</taxon>
        <taxon>Agaricomycetes</taxon>
        <taxon>Polyporales</taxon>
        <taxon>Meruliaceae</taxon>
        <taxon>Phlebia</taxon>
    </lineage>
</organism>
<dbReference type="Proteomes" id="UP001148662">
    <property type="component" value="Unassembled WGS sequence"/>
</dbReference>
<sequence>MQNQDNGQRSTHWFKPGSTSHAQDHTSYENSPSTSSSFEFLETGELLGHAKPGTPVSYPEGGTIDWQREEAAERERKRLLHTQRGVRGVLAPILDSSRMWLVIVLTGIGIGIAGAWLDVLVRWLGDLREGRCAYGFFYNQVACCSGLDPGEVCEEWQSWSERFHVSSILGQSLLQSWVYIALAIMFAGSAAVLVQTAFHTGIPEIKAILSGYAFDAFLSPWTLLIKALGLALAVASGLSLGKEGPLVHVACCMAFLLSGIFKLRYNESQKRKLLAAAAAAGVSVAFGSPLGGVLFGLEELDTFAFSGESDVMWRGFVTSVIAAVALQYIDPFGTAKLVLFQVSGVSDTWRAFELIPWMLLAVVGGALGSLLIKLNSAAAVYRRNSALREWPLLEVVAFTAITAAVSYLVIFQRVQSSDLVSNLFQECDPSKGDFHGLCNPTALWQNIFLLVLTALMKVLLTAWTFGMMIPAGIFLPTIAIGACLGRAMGLFTQGLQRAYPDAWIFSSCPPDPTVHCVSPAFYAVIGASAMLGGVTRMTISLVVIVFELTGALSHVLPIMISVMISKWVGDALGKEGIYAVWIAMRQYPWLPPGEYRDRGQTAAQIMKPFESLVVIQDDLKMSLKDLDAFLSEHSYHGFPVVDGEQLVGFVGRDKLRAFIAPLLKDQEDGDAQRKFTFSRAVAIRNPEVMNLSSLLEDAVLQLRKDVPLQLVVNMFQKMHSSVDKSDEQSCFNRAISAETSLSGCCELLSHVNTVGLITGNLTPEYPKPFPAFQREPTQTLHISLWPHQSSLFVAVPLHVIDPQAEQFDFHELSRSHRRTAFVWNPYLNCHPQDDFEHESTCKLESGRAPTSSRPHIPLRKRRCPNSPVPELADTLTKLKDTLKPIAWSDAEYNEAIKKIDEFGASLGPELQKRLLARAQEPDRPHWFEEWWDDLAYLGYRDSVVVNVSYYYGFDEHPPRLPQTAVNRAATLVRSGMLFRQQYKQGKVKPESTKEGPLCMDTWRWMFDCCRIPGQQGLDWSVTYAKPGEDGSSGHVIVLRKGRVWKLDAWQNGRLLSVEELEKQLQHIYDGTSREYPAIGVLTASNRDVWAKPKDYATLAAEPQNVQILEAVP</sequence>
<accession>A0ACC1T2L9</accession>
<name>A0ACC1T2L9_9APHY</name>
<proteinExistence type="predicted"/>
<protein>
    <submittedName>
        <fullName evidence="1">Uncharacterized protein</fullName>
    </submittedName>
</protein>
<keyword evidence="2" id="KW-1185">Reference proteome</keyword>
<evidence type="ECO:0000313" key="1">
    <source>
        <dbReference type="EMBL" id="KAJ3551591.1"/>
    </source>
</evidence>
<reference evidence="1" key="1">
    <citation type="submission" date="2022-07" db="EMBL/GenBank/DDBJ databases">
        <title>Genome Sequence of Phlebia brevispora.</title>
        <authorList>
            <person name="Buettner E."/>
        </authorList>
    </citation>
    <scope>NUCLEOTIDE SEQUENCE</scope>
    <source>
        <strain evidence="1">MPL23</strain>
    </source>
</reference>
<dbReference type="EMBL" id="JANHOG010000780">
    <property type="protein sequence ID" value="KAJ3551591.1"/>
    <property type="molecule type" value="Genomic_DNA"/>
</dbReference>
<gene>
    <name evidence="1" type="ORF">NM688_g4614</name>
</gene>
<comment type="caution">
    <text evidence="1">The sequence shown here is derived from an EMBL/GenBank/DDBJ whole genome shotgun (WGS) entry which is preliminary data.</text>
</comment>
<evidence type="ECO:0000313" key="2">
    <source>
        <dbReference type="Proteomes" id="UP001148662"/>
    </source>
</evidence>